<organism evidence="1 2">
    <name type="scientific">Allofranklinella schreckenbergeri</name>
    <dbReference type="NCBI Taxonomy" id="1076744"/>
    <lineage>
        <taxon>Bacteria</taxon>
        <taxon>Pseudomonadati</taxon>
        <taxon>Pseudomonadota</taxon>
        <taxon>Betaproteobacteria</taxon>
        <taxon>Burkholderiales</taxon>
        <taxon>Comamonadaceae</taxon>
        <taxon>Allofranklinella</taxon>
    </lineage>
</organism>
<comment type="caution">
    <text evidence="1">The sequence shown here is derived from an EMBL/GenBank/DDBJ whole genome shotgun (WGS) entry which is preliminary data.</text>
</comment>
<reference evidence="1 2" key="1">
    <citation type="submission" date="2018-10" db="EMBL/GenBank/DDBJ databases">
        <title>Comamonadaceae CDC group NO-1 genome sequencing and assembly.</title>
        <authorList>
            <person name="Bernier A.-M."/>
            <person name="Bernard K."/>
        </authorList>
    </citation>
    <scope>NUCLEOTIDE SEQUENCE [LARGE SCALE GENOMIC DNA]</scope>
    <source>
        <strain evidence="1 2">NML970147</strain>
    </source>
</reference>
<name>A0A3M6PY75_9BURK</name>
<dbReference type="InterPro" id="IPR009363">
    <property type="entry name" value="Phage_Mu_Gp16"/>
</dbReference>
<proteinExistence type="predicted"/>
<gene>
    <name evidence="1" type="ORF">EBQ26_10345</name>
</gene>
<dbReference type="Proteomes" id="UP000267521">
    <property type="component" value="Unassembled WGS sequence"/>
</dbReference>
<protein>
    <submittedName>
        <fullName evidence="1">Regulatory protein GemA</fullName>
    </submittedName>
</protein>
<evidence type="ECO:0000313" key="1">
    <source>
        <dbReference type="EMBL" id="RMW95999.1"/>
    </source>
</evidence>
<dbReference type="EMBL" id="RDQM01000014">
    <property type="protein sequence ID" value="RMW95999.1"/>
    <property type="molecule type" value="Genomic_DNA"/>
</dbReference>
<dbReference type="RefSeq" id="WP_122238944.1">
    <property type="nucleotide sequence ID" value="NZ_RDQM01000014.1"/>
</dbReference>
<dbReference type="Pfam" id="PF06252">
    <property type="entry name" value="GemA"/>
    <property type="match status" value="1"/>
</dbReference>
<dbReference type="AlphaFoldDB" id="A0A3M6PY75"/>
<accession>A0A3M6PY75</accession>
<evidence type="ECO:0000313" key="2">
    <source>
        <dbReference type="Proteomes" id="UP000267521"/>
    </source>
</evidence>
<sequence length="216" mass="24286">MAATQRPANTPRAAKWRKLIHVAKRQLGLDEETYRTVLRTVGGADSTSHMDMAHLIKVLDHLKRAGFRVKPTGQQSGRTIYIDNEQARKVRALWLFLHALGVVQDPSEMALAEFVKRIAHVDDLRFVRDYVPLIEALKKWAMRFLPGQVEQMLADLMEMELPPERAAHAAAAVRRLAAGEGFDIYYAAWVHCMRAMGRAIPPEVAPQKRSGKEAAA</sequence>